<gene>
    <name evidence="3" type="ORF">CTHT_0030430</name>
</gene>
<dbReference type="Proteomes" id="UP000008066">
    <property type="component" value="Unassembled WGS sequence"/>
</dbReference>
<reference evidence="3 4" key="1">
    <citation type="journal article" date="2011" name="Cell">
        <title>Insight into structure and assembly of the nuclear pore complex by utilizing the genome of a eukaryotic thermophile.</title>
        <authorList>
            <person name="Amlacher S."/>
            <person name="Sarges P."/>
            <person name="Flemming D."/>
            <person name="van Noort V."/>
            <person name="Kunze R."/>
            <person name="Devos D.P."/>
            <person name="Arumugam M."/>
            <person name="Bork P."/>
            <person name="Hurt E."/>
        </authorList>
    </citation>
    <scope>NUCLEOTIDE SEQUENCE [LARGE SCALE GENOMIC DNA]</scope>
    <source>
        <strain evidence="4">DSM 1495 / CBS 144.50 / IMI 039719</strain>
    </source>
</reference>
<accession>G0S3S2</accession>
<evidence type="ECO:0000313" key="4">
    <source>
        <dbReference type="Proteomes" id="UP000008066"/>
    </source>
</evidence>
<feature type="domain" description="JmjC" evidence="2">
    <location>
        <begin position="332"/>
        <end position="532"/>
    </location>
</feature>
<dbReference type="OMA" id="VPDYCYI"/>
<evidence type="ECO:0000313" key="3">
    <source>
        <dbReference type="EMBL" id="EGS21198.1"/>
    </source>
</evidence>
<dbReference type="RefSeq" id="XP_006693494.1">
    <property type="nucleotide sequence ID" value="XM_006693431.1"/>
</dbReference>
<dbReference type="KEGG" id="cthr:CTHT_0030430"/>
<dbReference type="Pfam" id="PF13621">
    <property type="entry name" value="Cupin_8"/>
    <property type="match status" value="1"/>
</dbReference>
<proteinExistence type="predicted"/>
<dbReference type="InterPro" id="IPR041667">
    <property type="entry name" value="Cupin_8"/>
</dbReference>
<organism evidence="4">
    <name type="scientific">Chaetomium thermophilum (strain DSM 1495 / CBS 144.50 / IMI 039719)</name>
    <name type="common">Thermochaetoides thermophila</name>
    <dbReference type="NCBI Taxonomy" id="759272"/>
    <lineage>
        <taxon>Eukaryota</taxon>
        <taxon>Fungi</taxon>
        <taxon>Dikarya</taxon>
        <taxon>Ascomycota</taxon>
        <taxon>Pezizomycotina</taxon>
        <taxon>Sordariomycetes</taxon>
        <taxon>Sordariomycetidae</taxon>
        <taxon>Sordariales</taxon>
        <taxon>Chaetomiaceae</taxon>
        <taxon>Thermochaetoides</taxon>
    </lineage>
</organism>
<evidence type="ECO:0000259" key="2">
    <source>
        <dbReference type="PROSITE" id="PS51184"/>
    </source>
</evidence>
<dbReference type="PROSITE" id="PS51184">
    <property type="entry name" value="JMJC"/>
    <property type="match status" value="1"/>
</dbReference>
<dbReference type="eggNOG" id="KOG2132">
    <property type="taxonomic scope" value="Eukaryota"/>
</dbReference>
<protein>
    <recommendedName>
        <fullName evidence="2">JmjC domain-containing protein</fullName>
    </recommendedName>
</protein>
<feature type="region of interest" description="Disordered" evidence="1">
    <location>
        <begin position="427"/>
        <end position="464"/>
    </location>
</feature>
<feature type="compositionally biased region" description="Acidic residues" evidence="1">
    <location>
        <begin position="452"/>
        <end position="464"/>
    </location>
</feature>
<dbReference type="SUPFAM" id="SSF51197">
    <property type="entry name" value="Clavaminate synthase-like"/>
    <property type="match status" value="1"/>
</dbReference>
<dbReference type="GeneID" id="18257081"/>
<dbReference type="AlphaFoldDB" id="G0S3S2"/>
<dbReference type="InterPro" id="IPR003347">
    <property type="entry name" value="JmjC_dom"/>
</dbReference>
<keyword evidence="4" id="KW-1185">Reference proteome</keyword>
<sequence length="532" mass="60314">MLAINGPEELVPHRILSECADSLENDSANKPVLVSCSEPMVELLQRQALQLRSIYESQPKTDTEKVSINYGLLRKRLDDLIEDSYTQFYAFPFHEVPVCWRQLYTDASILKFSLLFSQWQPVISILTEGKRGSVAQEDEEKLNEMIQVLDLALILAGAAGERRGRPWIDKALLMLENLWLAVSSPSQASKEPYDAAENGETPPAKKARMSAPNSWHNTPSFSHHEPFTPPVKNPIRRVHALSLEEFQTYLNMPPEDPSYKSPLPLVITGLTDDWPARTTNPWKKPAYLLSRTFQGRRLVPVELGRSYVDAGWTQQLMKFGQFLDDYVINAGRESKVGSDSEDDEAMDDTVFPQLNAWFGPPQTITPLHTDPYHNLLVQVVGRKYLRLYPSWLSGTHPNEKGGGPMHARGNEGGINMGNTSRVDIGVLEGWDSPPSTPIATSEEGSKEGSSEVNEEEEDELEEGWEEEFRKLPYWDCILEEGDTLYIPVGWWHYVRSLSVSFSKSLGPYKLSHGVNDNVWNWEYRTENVEFKS</sequence>
<dbReference type="STRING" id="759272.G0S3S2"/>
<dbReference type="Gene3D" id="2.60.120.650">
    <property type="entry name" value="Cupin"/>
    <property type="match status" value="1"/>
</dbReference>
<dbReference type="OrthoDB" id="47172at2759"/>
<dbReference type="EMBL" id="GL988041">
    <property type="protein sequence ID" value="EGS21198.1"/>
    <property type="molecule type" value="Genomic_DNA"/>
</dbReference>
<dbReference type="PANTHER" id="PTHR12461">
    <property type="entry name" value="HYPOXIA-INDUCIBLE FACTOR 1 ALPHA INHIBITOR-RELATED"/>
    <property type="match status" value="1"/>
</dbReference>
<evidence type="ECO:0000256" key="1">
    <source>
        <dbReference type="SAM" id="MobiDB-lite"/>
    </source>
</evidence>
<dbReference type="SMART" id="SM00558">
    <property type="entry name" value="JmjC"/>
    <property type="match status" value="1"/>
</dbReference>
<dbReference type="HOGENOM" id="CLU_016785_0_0_1"/>
<name>G0S3S2_CHATD</name>
<dbReference type="PANTHER" id="PTHR12461:SF101">
    <property type="entry name" value="TRNA WYBUTOSINE-SYNTHESIZING PROTEIN 4"/>
    <property type="match status" value="1"/>
</dbReference>
<feature type="region of interest" description="Disordered" evidence="1">
    <location>
        <begin position="189"/>
        <end position="211"/>
    </location>
</feature>